<keyword evidence="3" id="KW-1185">Reference proteome</keyword>
<organism evidence="2 3">
    <name type="scientific">Pseudarcicella hirudinis</name>
    <dbReference type="NCBI Taxonomy" id="1079859"/>
    <lineage>
        <taxon>Bacteria</taxon>
        <taxon>Pseudomonadati</taxon>
        <taxon>Bacteroidota</taxon>
        <taxon>Cytophagia</taxon>
        <taxon>Cytophagales</taxon>
        <taxon>Flectobacillaceae</taxon>
        <taxon>Pseudarcicella</taxon>
    </lineage>
</organism>
<name>A0A1I5RLT2_9BACT</name>
<dbReference type="OrthoDB" id="949311at2"/>
<dbReference type="Proteomes" id="UP000199306">
    <property type="component" value="Unassembled WGS sequence"/>
</dbReference>
<reference evidence="2 3" key="1">
    <citation type="submission" date="2016-10" db="EMBL/GenBank/DDBJ databases">
        <authorList>
            <person name="de Groot N.N."/>
        </authorList>
    </citation>
    <scope>NUCLEOTIDE SEQUENCE [LARGE SCALE GENOMIC DNA]</scope>
    <source>
        <strain evidence="3">E92,LMG 26720,CCM 7988</strain>
    </source>
</reference>
<keyword evidence="1" id="KW-0732">Signal</keyword>
<evidence type="ECO:0000313" key="2">
    <source>
        <dbReference type="EMBL" id="SFP59495.1"/>
    </source>
</evidence>
<sequence length="239" mass="26543">MKKIIFKVLPALFLTFGLFSCKTAQTSVSNQQSEKINLIKTAQMQVKSLQATDLQEDLSFADELTLAYSMTVVNENNLVTQTVNGSWGVQKVKKKQLITENEFKPIEIIIPEKSKLLTSVVLVEVDNYEKAKKTVAQINELGGLAQIPATLIELGSMDTPLSLILLGLKATGTGLKIIDHFDKDDVLGQNTFTLTQEDLKKGQTLYSIPLTFKGGKTFVNTYHYDLAYLLKISLLPQKN</sequence>
<dbReference type="RefSeq" id="WP_143095184.1">
    <property type="nucleotide sequence ID" value="NZ_FOXH01000004.1"/>
</dbReference>
<feature type="signal peptide" evidence="1">
    <location>
        <begin position="1"/>
        <end position="26"/>
    </location>
</feature>
<feature type="chain" id="PRO_5011595836" evidence="1">
    <location>
        <begin position="27"/>
        <end position="239"/>
    </location>
</feature>
<protein>
    <submittedName>
        <fullName evidence="2">Uncharacterized protein</fullName>
    </submittedName>
</protein>
<proteinExistence type="predicted"/>
<dbReference type="EMBL" id="FOXH01000004">
    <property type="protein sequence ID" value="SFP59495.1"/>
    <property type="molecule type" value="Genomic_DNA"/>
</dbReference>
<gene>
    <name evidence="2" type="ORF">SAMN04515674_104142</name>
</gene>
<evidence type="ECO:0000256" key="1">
    <source>
        <dbReference type="SAM" id="SignalP"/>
    </source>
</evidence>
<evidence type="ECO:0000313" key="3">
    <source>
        <dbReference type="Proteomes" id="UP000199306"/>
    </source>
</evidence>
<dbReference type="AlphaFoldDB" id="A0A1I5RLT2"/>
<dbReference type="STRING" id="1079859.SAMN04515674_104142"/>
<accession>A0A1I5RLT2</accession>
<dbReference type="PROSITE" id="PS51257">
    <property type="entry name" value="PROKAR_LIPOPROTEIN"/>
    <property type="match status" value="1"/>
</dbReference>